<accession>A0AAE7E1N9</accession>
<dbReference type="EMBL" id="MT293574">
    <property type="protein sequence ID" value="QKE44405.1"/>
    <property type="molecule type" value="Genomic_DNA"/>
</dbReference>
<sequence>MNGALRNKRPALPPTPQQIHDANYDIRYVAEPDHKRARFLNRNPVFAFRDPAEPEVRMAPVGTGAPTNEPIDLSTMI</sequence>
<protein>
    <submittedName>
        <fullName evidence="2">Uncharacterized protein</fullName>
    </submittedName>
</protein>
<dbReference type="GeneID" id="80539288"/>
<organism evidence="2 3">
    <name type="scientific">Yaravirus sp. 'brasiliensis'</name>
    <dbReference type="NCBI Taxonomy" id="2739681"/>
    <lineage>
        <taxon>Viruses</taxon>
        <taxon>Varidnaviria</taxon>
        <taxon>Bamfordvirae</taxon>
        <taxon>Nucleocytoviricota</taxon>
        <taxon>Mriyaviricetes</taxon>
        <taxon>Yaraviridae</taxon>
        <taxon>Yaravirus</taxon>
        <taxon>Yaravirus brasiliense</taxon>
    </lineage>
</organism>
<feature type="region of interest" description="Disordered" evidence="1">
    <location>
        <begin position="57"/>
        <end position="77"/>
    </location>
</feature>
<evidence type="ECO:0000313" key="2">
    <source>
        <dbReference type="EMBL" id="QKE44405.1"/>
    </source>
</evidence>
<dbReference type="RefSeq" id="YP_010800652.1">
    <property type="nucleotide sequence ID" value="NC_076895.1"/>
</dbReference>
<evidence type="ECO:0000256" key="1">
    <source>
        <dbReference type="SAM" id="MobiDB-lite"/>
    </source>
</evidence>
<name>A0AAE7E1N9_9VIRU</name>
<keyword evidence="3" id="KW-1185">Reference proteome</keyword>
<dbReference type="Proteomes" id="UP000830293">
    <property type="component" value="Segment"/>
</dbReference>
<dbReference type="KEGG" id="vg:80539288"/>
<reference evidence="2" key="1">
    <citation type="submission" date="2020-04" db="EMBL/GenBank/DDBJ databases">
        <title>A mysterious 80 nm amoeba virus with a near complete 'ORFan genome' challenges the classification of DNA viruses.</title>
        <authorList>
            <person name="Boratto P.V.M."/>
            <person name="Oliveira G.P."/>
            <person name="Machado T.B."/>
            <person name="Andrade A.C.S.P."/>
            <person name="Baudoin J.P."/>
            <person name="Klose T."/>
            <person name="Azza S."/>
            <person name="Decloquement P."/>
            <person name="Chabriere E."/>
            <person name="Colson P."/>
            <person name="Levasseur A."/>
            <person name="La Scola B."/>
            <person name="Abrahao J.S."/>
        </authorList>
    </citation>
    <scope>NUCLEOTIDE SEQUENCE</scope>
    <source>
        <strain evidence="2">BHMG</strain>
    </source>
</reference>
<proteinExistence type="predicted"/>
<evidence type="ECO:0000313" key="3">
    <source>
        <dbReference type="Proteomes" id="UP000830293"/>
    </source>
</evidence>